<evidence type="ECO:0008006" key="4">
    <source>
        <dbReference type="Google" id="ProtNLM"/>
    </source>
</evidence>
<feature type="compositionally biased region" description="Low complexity" evidence="1">
    <location>
        <begin position="567"/>
        <end position="585"/>
    </location>
</feature>
<reference evidence="2 3" key="1">
    <citation type="submission" date="2024-07" db="EMBL/GenBank/DDBJ databases">
        <title>Section-level genome sequencing and comparative genomics of Aspergillus sections Usti and Cavernicolus.</title>
        <authorList>
            <consortium name="Lawrence Berkeley National Laboratory"/>
            <person name="Nybo J.L."/>
            <person name="Vesth T.C."/>
            <person name="Theobald S."/>
            <person name="Frisvad J.C."/>
            <person name="Larsen T.O."/>
            <person name="Kjaerboelling I."/>
            <person name="Rothschild-Mancinelli K."/>
            <person name="Lyhne E.K."/>
            <person name="Kogle M.E."/>
            <person name="Barry K."/>
            <person name="Clum A."/>
            <person name="Na H."/>
            <person name="Ledsgaard L."/>
            <person name="Lin J."/>
            <person name="Lipzen A."/>
            <person name="Kuo A."/>
            <person name="Riley R."/>
            <person name="Mondo S."/>
            <person name="Labutti K."/>
            <person name="Haridas S."/>
            <person name="Pangalinan J."/>
            <person name="Salamov A.A."/>
            <person name="Simmons B.A."/>
            <person name="Magnuson J.K."/>
            <person name="Chen J."/>
            <person name="Drula E."/>
            <person name="Henrissat B."/>
            <person name="Wiebenga A."/>
            <person name="Lubbers R.J."/>
            <person name="Gomes A.C."/>
            <person name="Macurrencykelacurrency M.R."/>
            <person name="Stajich J."/>
            <person name="Grigoriev I.V."/>
            <person name="Mortensen U.H."/>
            <person name="De Vries R.P."/>
            <person name="Baker S.E."/>
            <person name="Andersen M.R."/>
        </authorList>
    </citation>
    <scope>NUCLEOTIDE SEQUENCE [LARGE SCALE GENOMIC DNA]</scope>
    <source>
        <strain evidence="2 3">CBS 449.75</strain>
    </source>
</reference>
<dbReference type="Proteomes" id="UP001610432">
    <property type="component" value="Unassembled WGS sequence"/>
</dbReference>
<protein>
    <recommendedName>
        <fullName evidence="4">Myb-like domain-containing protein</fullName>
    </recommendedName>
</protein>
<evidence type="ECO:0000313" key="3">
    <source>
        <dbReference type="Proteomes" id="UP001610432"/>
    </source>
</evidence>
<feature type="region of interest" description="Disordered" evidence="1">
    <location>
        <begin position="493"/>
        <end position="516"/>
    </location>
</feature>
<evidence type="ECO:0000313" key="2">
    <source>
        <dbReference type="EMBL" id="KAL2861019.1"/>
    </source>
</evidence>
<feature type="compositionally biased region" description="Basic residues" evidence="1">
    <location>
        <begin position="605"/>
        <end position="619"/>
    </location>
</feature>
<feature type="region of interest" description="Disordered" evidence="1">
    <location>
        <begin position="71"/>
        <end position="95"/>
    </location>
</feature>
<feature type="compositionally biased region" description="Polar residues" evidence="1">
    <location>
        <begin position="74"/>
        <end position="95"/>
    </location>
</feature>
<feature type="region of interest" description="Disordered" evidence="1">
    <location>
        <begin position="567"/>
        <end position="586"/>
    </location>
</feature>
<organism evidence="2 3">
    <name type="scientific">Aspergillus lucknowensis</name>
    <dbReference type="NCBI Taxonomy" id="176173"/>
    <lineage>
        <taxon>Eukaryota</taxon>
        <taxon>Fungi</taxon>
        <taxon>Dikarya</taxon>
        <taxon>Ascomycota</taxon>
        <taxon>Pezizomycotina</taxon>
        <taxon>Eurotiomycetes</taxon>
        <taxon>Eurotiomycetidae</taxon>
        <taxon>Eurotiales</taxon>
        <taxon>Aspergillaceae</taxon>
        <taxon>Aspergillus</taxon>
        <taxon>Aspergillus subgen. Nidulantes</taxon>
    </lineage>
</organism>
<sequence length="619" mass="67211">MSTFLFYNPNSNPSRYSQKERFSKRQSVLLSTEYSALNTEHSPQVNREHPSSIYPAQSNIRNKCDLQLAEPAHSTATLESTRPPNQSSDTVSESDISGVESLHSLFLESHSGAGTGSPEVGEFVSVSSSSRQNTQSPAFDGRAVSPNKDACVTQAGSGPDGQGCDSDQPSEATASGPNLATYCLNLSPSPILRGHDFVVADEHATSHQSELISPLWADDPKDFAESAVLWESDGLCTSLNDNETRMDANEETNNGQCVVRTASEFGRRPGISMLGLTEHGSPVENAHGSIRDPRTCLALAEETRLRDLNNTIPTSGQPLADKEREDSVPNIAEVVSESNRGSISILSGACSEAGTQGFVSTGPTTPQEPIVDPPIVQGNASFAFDKSNSARSSSSRISSYQSCRKTVAEFSHVEIPSRPIAEVNQSSVAITPLDRRDWSCHPSLANGPWRLDGTTLSIDLRDAERVPIFVGYSSFRVYDGKLTQSLTLFQGSADGPPVNRSVGNPSPPPIPARGPLSLEQKRRLVKLKQEGYTWDEIVTKFPGRKKSNLQVIYSRSLKYFRSLGSIHNHPSRHPSSIPRSSSNDRSLAEITGNAHIDSRQTNQGKGKKSRYNLRARGYR</sequence>
<dbReference type="EMBL" id="JBFXLQ010000077">
    <property type="protein sequence ID" value="KAL2861019.1"/>
    <property type="molecule type" value="Genomic_DNA"/>
</dbReference>
<evidence type="ECO:0000256" key="1">
    <source>
        <dbReference type="SAM" id="MobiDB-lite"/>
    </source>
</evidence>
<feature type="compositionally biased region" description="Polar residues" evidence="1">
    <location>
        <begin position="1"/>
        <end position="16"/>
    </location>
</feature>
<dbReference type="GeneID" id="98142329"/>
<name>A0ABR4L930_9EURO</name>
<keyword evidence="3" id="KW-1185">Reference proteome</keyword>
<feature type="region of interest" description="Disordered" evidence="1">
    <location>
        <begin position="1"/>
        <end position="22"/>
    </location>
</feature>
<accession>A0ABR4L930</accession>
<feature type="region of interest" description="Disordered" evidence="1">
    <location>
        <begin position="592"/>
        <end position="619"/>
    </location>
</feature>
<feature type="region of interest" description="Disordered" evidence="1">
    <location>
        <begin position="109"/>
        <end position="173"/>
    </location>
</feature>
<gene>
    <name evidence="2" type="ORF">BJX67DRAFT_317614</name>
</gene>
<dbReference type="RefSeq" id="XP_070880913.1">
    <property type="nucleotide sequence ID" value="XM_071027257.1"/>
</dbReference>
<comment type="caution">
    <text evidence="2">The sequence shown here is derived from an EMBL/GenBank/DDBJ whole genome shotgun (WGS) entry which is preliminary data.</text>
</comment>
<proteinExistence type="predicted"/>